<comment type="caution">
    <text evidence="5">The sequence shown here is derived from an EMBL/GenBank/DDBJ whole genome shotgun (WGS) entry which is preliminary data.</text>
</comment>
<dbReference type="GO" id="GO:0004601">
    <property type="term" value="F:peroxidase activity"/>
    <property type="evidence" value="ECO:0007669"/>
    <property type="project" value="InterPro"/>
</dbReference>
<evidence type="ECO:0000256" key="2">
    <source>
        <dbReference type="ARBA" id="ARBA00022525"/>
    </source>
</evidence>
<accession>A0A0P9HBC4</accession>
<dbReference type="InterPro" id="IPR037120">
    <property type="entry name" value="Haem_peroxidase_sf_animal"/>
</dbReference>
<evidence type="ECO:0000313" key="6">
    <source>
        <dbReference type="Proteomes" id="UP000050509"/>
    </source>
</evidence>
<dbReference type="PANTHER" id="PTHR11475">
    <property type="entry name" value="OXIDASE/PEROXIDASE"/>
    <property type="match status" value="1"/>
</dbReference>
<dbReference type="GO" id="GO:0020037">
    <property type="term" value="F:heme binding"/>
    <property type="evidence" value="ECO:0007669"/>
    <property type="project" value="InterPro"/>
</dbReference>
<evidence type="ECO:0000313" key="5">
    <source>
        <dbReference type="EMBL" id="KPV51715.1"/>
    </source>
</evidence>
<protein>
    <recommendedName>
        <fullName evidence="7">Heme peroxidase</fullName>
    </recommendedName>
</protein>
<dbReference type="InterPro" id="IPR019791">
    <property type="entry name" value="Haem_peroxidase_animal"/>
</dbReference>
<keyword evidence="2" id="KW-0964">Secreted</keyword>
<dbReference type="GO" id="GO:0005576">
    <property type="term" value="C:extracellular region"/>
    <property type="evidence" value="ECO:0007669"/>
    <property type="project" value="UniProtKB-SubCell"/>
</dbReference>
<proteinExistence type="predicted"/>
<dbReference type="Proteomes" id="UP000050509">
    <property type="component" value="Unassembled WGS sequence"/>
</dbReference>
<organism evidence="5 6">
    <name type="scientific">Kouleothrix aurantiaca</name>
    <dbReference type="NCBI Taxonomy" id="186479"/>
    <lineage>
        <taxon>Bacteria</taxon>
        <taxon>Bacillati</taxon>
        <taxon>Chloroflexota</taxon>
        <taxon>Chloroflexia</taxon>
        <taxon>Chloroflexales</taxon>
        <taxon>Roseiflexineae</taxon>
        <taxon>Roseiflexaceae</taxon>
        <taxon>Kouleothrix</taxon>
    </lineage>
</organism>
<dbReference type="PANTHER" id="PTHR11475:SF4">
    <property type="entry name" value="CHORION PEROXIDASE"/>
    <property type="match status" value="1"/>
</dbReference>
<name>A0A0P9HBC4_9CHLR</name>
<dbReference type="Pfam" id="PF03098">
    <property type="entry name" value="An_peroxidase"/>
    <property type="match status" value="1"/>
</dbReference>
<evidence type="ECO:0000256" key="4">
    <source>
        <dbReference type="SAM" id="MobiDB-lite"/>
    </source>
</evidence>
<sequence length="477" mass="53560">MFRTLPAAFHTEDELALLAQQMNAKAEGEPTPEEERDNEENLGISAGYTYLGQFIDHDLTFDPNSSLQRQNDPDGLTNFRTPRFDLDCVYGRGPDDQPYLYADDGVHMLLGRPLTGNPADPDSRDVPRNTPNRTRASRRARCWATRATTENVIVSQLQATMLRFHNRMADLMAGLPFERIQREVRFHYQWTVLHDFLPTIAGEQVVLDLLPQLTLDGERGGVTAFAPRLQFYKPKVEAFIPVEFSVAAYRFGHSMVRPIYRLNTTLPNRQEIFASNPFLSLGGFRAFPSTWAVDWNLFFDMGNGAPELGRERVQPAYKIDTSLVNPLGNLPPSVVKGPASLAERNLRRGLRMSLPSGQAVARAMGMPVVPDVRLRVGKATVADKRSNVRLTDISPNFADNAPLWYYILAEAQQDFEDDSTPIRLGPVGARLVTEVFVGLLGSDSHSYLRQEPGWRPRDEFVRNGKFGIAELIRAAQS</sequence>
<comment type="subcellular location">
    <subcellularLocation>
        <location evidence="1">Secreted</location>
    </subcellularLocation>
</comment>
<dbReference type="Gene3D" id="1.10.640.10">
    <property type="entry name" value="Haem peroxidase domain superfamily, animal type"/>
    <property type="match status" value="1"/>
</dbReference>
<dbReference type="CDD" id="cd09819">
    <property type="entry name" value="An_peroxidase_bacterial_1"/>
    <property type="match status" value="1"/>
</dbReference>
<reference evidence="5 6" key="1">
    <citation type="submission" date="2015-09" db="EMBL/GenBank/DDBJ databases">
        <title>Draft genome sequence of Kouleothrix aurantiaca JCM 19913.</title>
        <authorList>
            <person name="Hemp J."/>
        </authorList>
    </citation>
    <scope>NUCLEOTIDE SEQUENCE [LARGE SCALE GENOMIC DNA]</scope>
    <source>
        <strain evidence="5 6">COM-B</strain>
    </source>
</reference>
<gene>
    <name evidence="5" type="ORF">SE17_19655</name>
</gene>
<dbReference type="PATRIC" id="fig|186479.3.peg.10270"/>
<dbReference type="InterPro" id="IPR010255">
    <property type="entry name" value="Haem_peroxidase_sf"/>
</dbReference>
<keyword evidence="3" id="KW-0325">Glycoprotein</keyword>
<evidence type="ECO:0008006" key="7">
    <source>
        <dbReference type="Google" id="ProtNLM"/>
    </source>
</evidence>
<evidence type="ECO:0000256" key="1">
    <source>
        <dbReference type="ARBA" id="ARBA00004613"/>
    </source>
</evidence>
<dbReference type="GO" id="GO:0006979">
    <property type="term" value="P:response to oxidative stress"/>
    <property type="evidence" value="ECO:0007669"/>
    <property type="project" value="InterPro"/>
</dbReference>
<dbReference type="PROSITE" id="PS50292">
    <property type="entry name" value="PEROXIDASE_3"/>
    <property type="match status" value="1"/>
</dbReference>
<feature type="region of interest" description="Disordered" evidence="4">
    <location>
        <begin position="114"/>
        <end position="139"/>
    </location>
</feature>
<evidence type="ECO:0000256" key="3">
    <source>
        <dbReference type="ARBA" id="ARBA00023180"/>
    </source>
</evidence>
<dbReference type="SUPFAM" id="SSF48113">
    <property type="entry name" value="Heme-dependent peroxidases"/>
    <property type="match status" value="1"/>
</dbReference>
<keyword evidence="6" id="KW-1185">Reference proteome</keyword>
<dbReference type="EMBL" id="LJCR01000805">
    <property type="protein sequence ID" value="KPV51715.1"/>
    <property type="molecule type" value="Genomic_DNA"/>
</dbReference>
<dbReference type="AlphaFoldDB" id="A0A0P9HBC4"/>